<comment type="pathway">
    <text evidence="1 9">Cell wall biogenesis; peptidoglycan biosynthesis.</text>
</comment>
<feature type="active site" description="Nucleophile" evidence="9">
    <location>
        <position position="204"/>
    </location>
</feature>
<dbReference type="EMBL" id="WHYR01000005">
    <property type="protein sequence ID" value="MQL51222.1"/>
    <property type="molecule type" value="Genomic_DNA"/>
</dbReference>
<proteinExistence type="inferred from homology"/>
<accession>A0A6N7IMM1</accession>
<evidence type="ECO:0000256" key="5">
    <source>
        <dbReference type="ARBA" id="ARBA00022801"/>
    </source>
</evidence>
<dbReference type="GO" id="GO:0005576">
    <property type="term" value="C:extracellular region"/>
    <property type="evidence" value="ECO:0007669"/>
    <property type="project" value="TreeGrafter"/>
</dbReference>
<evidence type="ECO:0000313" key="11">
    <source>
        <dbReference type="EMBL" id="MQL51222.1"/>
    </source>
</evidence>
<evidence type="ECO:0000256" key="1">
    <source>
        <dbReference type="ARBA" id="ARBA00004752"/>
    </source>
</evidence>
<feature type="active site" description="Proton donor/acceptor" evidence="9">
    <location>
        <position position="188"/>
    </location>
</feature>
<dbReference type="Gene3D" id="2.40.440.10">
    <property type="entry name" value="L,D-transpeptidase catalytic domain-like"/>
    <property type="match status" value="1"/>
</dbReference>
<dbReference type="InterPro" id="IPR036366">
    <property type="entry name" value="PGBDSf"/>
</dbReference>
<evidence type="ECO:0000256" key="9">
    <source>
        <dbReference type="PROSITE-ProRule" id="PRU01373"/>
    </source>
</evidence>
<comment type="similarity">
    <text evidence="2">Belongs to the YkuD family.</text>
</comment>
<feature type="domain" description="L,D-TPase catalytic" evidence="10">
    <location>
        <begin position="119"/>
        <end position="228"/>
    </location>
</feature>
<dbReference type="Proteomes" id="UP000441717">
    <property type="component" value="Unassembled WGS sequence"/>
</dbReference>
<dbReference type="PROSITE" id="PS52029">
    <property type="entry name" value="LD_TPASE"/>
    <property type="match status" value="1"/>
</dbReference>
<dbReference type="GO" id="GO:0071972">
    <property type="term" value="F:peptidoglycan L,D-transpeptidase activity"/>
    <property type="evidence" value="ECO:0007669"/>
    <property type="project" value="TreeGrafter"/>
</dbReference>
<keyword evidence="3" id="KW-0328">Glycosyltransferase</keyword>
<dbReference type="PANTHER" id="PTHR30582">
    <property type="entry name" value="L,D-TRANSPEPTIDASE"/>
    <property type="match status" value="1"/>
</dbReference>
<keyword evidence="5" id="KW-0378">Hydrolase</keyword>
<keyword evidence="7 9" id="KW-0573">Peptidoglycan synthesis</keyword>
<dbReference type="Pfam" id="PF03734">
    <property type="entry name" value="YkuD"/>
    <property type="match status" value="1"/>
</dbReference>
<sequence length="302" mass="33116">MLRYTLVILFLFLYGLGHPLPAPAGEHRCGENEPVQLTAPFHRGRDIANLQQCLTVIGYFQGKNSGYYDQPTMRAVCRFQRDHGLTPTGVVDQATWQALSLAMIARAVPEAAPSPHYDLFILVNTENLTLTVFSRGQPVRQYPVALGRPGSETPTGQWKVIDKSAEYVPGMGPRWLGLNIPTGTFGIHGTDSPWSIGTFASAGCVRLHNAHVLELYDWVSEGTPVLILGNPLKNGYPVLYSGSCGSVVQEVQRTLHRLGYYEDKPDGVFGTGTARAVSRFREKHGLSPAAVVDEPVYRLLGL</sequence>
<keyword evidence="4" id="KW-0808">Transferase</keyword>
<dbReference type="Gene3D" id="1.10.101.10">
    <property type="entry name" value="PGBD-like superfamily/PGBD"/>
    <property type="match status" value="2"/>
</dbReference>
<name>A0A6N7IMM1_9FIRM</name>
<keyword evidence="12" id="KW-1185">Reference proteome</keyword>
<dbReference type="GO" id="GO:0008360">
    <property type="term" value="P:regulation of cell shape"/>
    <property type="evidence" value="ECO:0007669"/>
    <property type="project" value="UniProtKB-UniRule"/>
</dbReference>
<dbReference type="GO" id="GO:0016757">
    <property type="term" value="F:glycosyltransferase activity"/>
    <property type="evidence" value="ECO:0007669"/>
    <property type="project" value="UniProtKB-KW"/>
</dbReference>
<dbReference type="Pfam" id="PF01471">
    <property type="entry name" value="PG_binding_1"/>
    <property type="match status" value="2"/>
</dbReference>
<dbReference type="AlphaFoldDB" id="A0A6N7IMM1"/>
<dbReference type="OrthoDB" id="9787225at2"/>
<protein>
    <submittedName>
        <fullName evidence="11">L,D-transpeptidase family protein</fullName>
    </submittedName>
</protein>
<organism evidence="11 12">
    <name type="scientific">Desulfofundulus thermobenzoicus</name>
    <dbReference type="NCBI Taxonomy" id="29376"/>
    <lineage>
        <taxon>Bacteria</taxon>
        <taxon>Bacillati</taxon>
        <taxon>Bacillota</taxon>
        <taxon>Clostridia</taxon>
        <taxon>Eubacteriales</taxon>
        <taxon>Peptococcaceae</taxon>
        <taxon>Desulfofundulus</taxon>
    </lineage>
</organism>
<comment type="caution">
    <text evidence="11">The sequence shown here is derived from an EMBL/GenBank/DDBJ whole genome shotgun (WGS) entry which is preliminary data.</text>
</comment>
<dbReference type="GO" id="GO:0071555">
    <property type="term" value="P:cell wall organization"/>
    <property type="evidence" value="ECO:0007669"/>
    <property type="project" value="UniProtKB-UniRule"/>
</dbReference>
<dbReference type="InterPro" id="IPR002477">
    <property type="entry name" value="Peptidoglycan-bd-like"/>
</dbReference>
<keyword evidence="8 9" id="KW-0961">Cell wall biogenesis/degradation</keyword>
<dbReference type="InterPro" id="IPR036365">
    <property type="entry name" value="PGBD-like_sf"/>
</dbReference>
<evidence type="ECO:0000256" key="8">
    <source>
        <dbReference type="ARBA" id="ARBA00023316"/>
    </source>
</evidence>
<evidence type="ECO:0000256" key="7">
    <source>
        <dbReference type="ARBA" id="ARBA00022984"/>
    </source>
</evidence>
<keyword evidence="6 9" id="KW-0133">Cell shape</keyword>
<dbReference type="GO" id="GO:0018104">
    <property type="term" value="P:peptidoglycan-protein cross-linking"/>
    <property type="evidence" value="ECO:0007669"/>
    <property type="project" value="TreeGrafter"/>
</dbReference>
<dbReference type="SUPFAM" id="SSF141523">
    <property type="entry name" value="L,D-transpeptidase catalytic domain-like"/>
    <property type="match status" value="1"/>
</dbReference>
<dbReference type="InterPro" id="IPR050979">
    <property type="entry name" value="LD-transpeptidase"/>
</dbReference>
<dbReference type="UniPathway" id="UPA00219"/>
<evidence type="ECO:0000256" key="4">
    <source>
        <dbReference type="ARBA" id="ARBA00022679"/>
    </source>
</evidence>
<dbReference type="InterPro" id="IPR038063">
    <property type="entry name" value="Transpep_catalytic_dom"/>
</dbReference>
<evidence type="ECO:0000256" key="6">
    <source>
        <dbReference type="ARBA" id="ARBA00022960"/>
    </source>
</evidence>
<evidence type="ECO:0000256" key="3">
    <source>
        <dbReference type="ARBA" id="ARBA00022676"/>
    </source>
</evidence>
<dbReference type="SUPFAM" id="SSF47090">
    <property type="entry name" value="PGBD-like"/>
    <property type="match status" value="2"/>
</dbReference>
<evidence type="ECO:0000259" key="10">
    <source>
        <dbReference type="PROSITE" id="PS52029"/>
    </source>
</evidence>
<reference evidence="11 12" key="1">
    <citation type="submission" date="2019-10" db="EMBL/GenBank/DDBJ databases">
        <title>Comparative genomics of sulfur disproportionating microorganisms.</title>
        <authorList>
            <person name="Ward L.M."/>
            <person name="Bertran E."/>
            <person name="Johnston D."/>
        </authorList>
    </citation>
    <scope>NUCLEOTIDE SEQUENCE [LARGE SCALE GENOMIC DNA]</scope>
    <source>
        <strain evidence="11 12">DSM 14055</strain>
    </source>
</reference>
<dbReference type="PANTHER" id="PTHR30582:SF24">
    <property type="entry name" value="L,D-TRANSPEPTIDASE ERFK_SRFK-RELATED"/>
    <property type="match status" value="1"/>
</dbReference>
<evidence type="ECO:0000256" key="2">
    <source>
        <dbReference type="ARBA" id="ARBA00005992"/>
    </source>
</evidence>
<gene>
    <name evidence="11" type="ORF">GFC01_02890</name>
</gene>
<evidence type="ECO:0000313" key="12">
    <source>
        <dbReference type="Proteomes" id="UP000441717"/>
    </source>
</evidence>
<dbReference type="InterPro" id="IPR005490">
    <property type="entry name" value="LD_TPept_cat_dom"/>
</dbReference>
<dbReference type="RefSeq" id="WP_152945151.1">
    <property type="nucleotide sequence ID" value="NZ_WHYR01000005.1"/>
</dbReference>
<dbReference type="CDD" id="cd16913">
    <property type="entry name" value="YkuD_like"/>
    <property type="match status" value="1"/>
</dbReference>